<organism evidence="1">
    <name type="scientific">marine sediment metagenome</name>
    <dbReference type="NCBI Taxonomy" id="412755"/>
    <lineage>
        <taxon>unclassified sequences</taxon>
        <taxon>metagenomes</taxon>
        <taxon>ecological metagenomes</taxon>
    </lineage>
</organism>
<gene>
    <name evidence="1" type="ORF">S01H1_30657</name>
</gene>
<dbReference type="AlphaFoldDB" id="X0SY45"/>
<feature type="non-terminal residue" evidence="1">
    <location>
        <position position="157"/>
    </location>
</feature>
<name>X0SY45_9ZZZZ</name>
<sequence>MAISFNEIPSNNRVPVFFVEFDTTRAQQGPTLQEYKVLLIGNRLAGGTKPAGQLDLVTGESQAKKFYGAGSMLAKMAEAFLANNRVNSLTCIAVDDDGAAVAADATLTITGPATDAGTLSVKVAGTRYRVGVADADADTAIAAALVAEVNADPDRQV</sequence>
<protein>
    <submittedName>
        <fullName evidence="1">Uncharacterized protein</fullName>
    </submittedName>
</protein>
<proteinExistence type="predicted"/>
<evidence type="ECO:0000313" key="1">
    <source>
        <dbReference type="EMBL" id="GAF86128.1"/>
    </source>
</evidence>
<accession>X0SY45</accession>
<reference evidence="1" key="1">
    <citation type="journal article" date="2014" name="Front. Microbiol.">
        <title>High frequency of phylogenetically diverse reductive dehalogenase-homologous genes in deep subseafloor sedimentary metagenomes.</title>
        <authorList>
            <person name="Kawai M."/>
            <person name="Futagami T."/>
            <person name="Toyoda A."/>
            <person name="Takaki Y."/>
            <person name="Nishi S."/>
            <person name="Hori S."/>
            <person name="Arai W."/>
            <person name="Tsubouchi T."/>
            <person name="Morono Y."/>
            <person name="Uchiyama I."/>
            <person name="Ito T."/>
            <person name="Fujiyama A."/>
            <person name="Inagaki F."/>
            <person name="Takami H."/>
        </authorList>
    </citation>
    <scope>NUCLEOTIDE SEQUENCE</scope>
    <source>
        <strain evidence="1">Expedition CK06-06</strain>
    </source>
</reference>
<comment type="caution">
    <text evidence="1">The sequence shown here is derived from an EMBL/GenBank/DDBJ whole genome shotgun (WGS) entry which is preliminary data.</text>
</comment>
<dbReference type="EMBL" id="BARS01018878">
    <property type="protein sequence ID" value="GAF86128.1"/>
    <property type="molecule type" value="Genomic_DNA"/>
</dbReference>